<name>A0ABQ4Y905_9ASTR</name>
<sequence>MIELWADVELKDTIIVAMPKLIGEGFYMCTIHVQYEWKPPRRSCCKVFVHVLDKCPKHIRSDVVKNLKTPRQIAIGVQVGPKVSNSNPIDALNFVEDDDDLGTKGGYSKSVVKGSLITAHGSSSSTHIIEKIDKLERQILDGKLTFMVDDGKSLYKAVTKGNEDSESEVEVVFDETVNLMASTSLKGKSDRGYGTNSLLER</sequence>
<evidence type="ECO:0008006" key="3">
    <source>
        <dbReference type="Google" id="ProtNLM"/>
    </source>
</evidence>
<comment type="caution">
    <text evidence="1">The sequence shown here is derived from an EMBL/GenBank/DDBJ whole genome shotgun (WGS) entry which is preliminary data.</text>
</comment>
<keyword evidence="2" id="KW-1185">Reference proteome</keyword>
<reference evidence="1" key="2">
    <citation type="submission" date="2022-01" db="EMBL/GenBank/DDBJ databases">
        <authorList>
            <person name="Yamashiro T."/>
            <person name="Shiraishi A."/>
            <person name="Satake H."/>
            <person name="Nakayama K."/>
        </authorList>
    </citation>
    <scope>NUCLEOTIDE SEQUENCE</scope>
</reference>
<reference evidence="1" key="1">
    <citation type="journal article" date="2022" name="Int. J. Mol. Sci.">
        <title>Draft Genome of Tanacetum Coccineum: Genomic Comparison of Closely Related Tanacetum-Family Plants.</title>
        <authorList>
            <person name="Yamashiro T."/>
            <person name="Shiraishi A."/>
            <person name="Nakayama K."/>
            <person name="Satake H."/>
        </authorList>
    </citation>
    <scope>NUCLEOTIDE SEQUENCE</scope>
</reference>
<protein>
    <recommendedName>
        <fullName evidence="3">Zinc knuckle CX2CX4HX4C</fullName>
    </recommendedName>
</protein>
<dbReference type="Proteomes" id="UP001151760">
    <property type="component" value="Unassembled WGS sequence"/>
</dbReference>
<accession>A0ABQ4Y905</accession>
<organism evidence="1 2">
    <name type="scientific">Tanacetum coccineum</name>
    <dbReference type="NCBI Taxonomy" id="301880"/>
    <lineage>
        <taxon>Eukaryota</taxon>
        <taxon>Viridiplantae</taxon>
        <taxon>Streptophyta</taxon>
        <taxon>Embryophyta</taxon>
        <taxon>Tracheophyta</taxon>
        <taxon>Spermatophyta</taxon>
        <taxon>Magnoliopsida</taxon>
        <taxon>eudicotyledons</taxon>
        <taxon>Gunneridae</taxon>
        <taxon>Pentapetalae</taxon>
        <taxon>asterids</taxon>
        <taxon>campanulids</taxon>
        <taxon>Asterales</taxon>
        <taxon>Asteraceae</taxon>
        <taxon>Asteroideae</taxon>
        <taxon>Anthemideae</taxon>
        <taxon>Anthemidinae</taxon>
        <taxon>Tanacetum</taxon>
    </lineage>
</organism>
<evidence type="ECO:0000313" key="1">
    <source>
        <dbReference type="EMBL" id="GJS73392.1"/>
    </source>
</evidence>
<dbReference type="EMBL" id="BQNB010010151">
    <property type="protein sequence ID" value="GJS73392.1"/>
    <property type="molecule type" value="Genomic_DNA"/>
</dbReference>
<evidence type="ECO:0000313" key="2">
    <source>
        <dbReference type="Proteomes" id="UP001151760"/>
    </source>
</evidence>
<proteinExistence type="predicted"/>
<gene>
    <name evidence="1" type="ORF">Tco_0706233</name>
</gene>